<evidence type="ECO:0000313" key="3">
    <source>
        <dbReference type="Proteomes" id="UP000324897"/>
    </source>
</evidence>
<name>A0A5J9VV78_9POAL</name>
<evidence type="ECO:0000256" key="1">
    <source>
        <dbReference type="SAM" id="MobiDB-lite"/>
    </source>
</evidence>
<comment type="caution">
    <text evidence="2">The sequence shown here is derived from an EMBL/GenBank/DDBJ whole genome shotgun (WGS) entry which is preliminary data.</text>
</comment>
<dbReference type="Gramene" id="TVU39314">
    <property type="protein sequence ID" value="TVU39314"/>
    <property type="gene ID" value="EJB05_12727"/>
</dbReference>
<dbReference type="EMBL" id="RWGY01000007">
    <property type="protein sequence ID" value="TVU39314.1"/>
    <property type="molecule type" value="Genomic_DNA"/>
</dbReference>
<accession>A0A5J9VV78</accession>
<feature type="region of interest" description="Disordered" evidence="1">
    <location>
        <begin position="1"/>
        <end position="26"/>
    </location>
</feature>
<evidence type="ECO:0000313" key="2">
    <source>
        <dbReference type="EMBL" id="TVU39314.1"/>
    </source>
</evidence>
<dbReference type="Proteomes" id="UP000324897">
    <property type="component" value="Chromosome 4"/>
</dbReference>
<protein>
    <submittedName>
        <fullName evidence="2">Uncharacterized protein</fullName>
    </submittedName>
</protein>
<sequence>MPPASQSRSADAGAAARRCASRSSATGSRAAARRGIQVEEVDVIADNGLSNPDGYRLNSTAVRALPSVLLPGISPLRSAVAGLRATPLPCQRLHDELHLPVSLVALSAASDWDFRRRQVTDLLLFLMAVNNPLDWIKKWYDVSSTS</sequence>
<reference evidence="2 3" key="1">
    <citation type="journal article" date="2019" name="Sci. Rep.">
        <title>A high-quality genome of Eragrostis curvula grass provides insights into Poaceae evolution and supports new strategies to enhance forage quality.</title>
        <authorList>
            <person name="Carballo J."/>
            <person name="Santos B.A.C.M."/>
            <person name="Zappacosta D."/>
            <person name="Garbus I."/>
            <person name="Selva J.P."/>
            <person name="Gallo C.A."/>
            <person name="Diaz A."/>
            <person name="Albertini E."/>
            <person name="Caccamo M."/>
            <person name="Echenique V."/>
        </authorList>
    </citation>
    <scope>NUCLEOTIDE SEQUENCE [LARGE SCALE GENOMIC DNA]</scope>
    <source>
        <strain evidence="3">cv. Victoria</strain>
        <tissue evidence="2">Leaf</tissue>
    </source>
</reference>
<organism evidence="2 3">
    <name type="scientific">Eragrostis curvula</name>
    <name type="common">weeping love grass</name>
    <dbReference type="NCBI Taxonomy" id="38414"/>
    <lineage>
        <taxon>Eukaryota</taxon>
        <taxon>Viridiplantae</taxon>
        <taxon>Streptophyta</taxon>
        <taxon>Embryophyta</taxon>
        <taxon>Tracheophyta</taxon>
        <taxon>Spermatophyta</taxon>
        <taxon>Magnoliopsida</taxon>
        <taxon>Liliopsida</taxon>
        <taxon>Poales</taxon>
        <taxon>Poaceae</taxon>
        <taxon>PACMAD clade</taxon>
        <taxon>Chloridoideae</taxon>
        <taxon>Eragrostideae</taxon>
        <taxon>Eragrostidinae</taxon>
        <taxon>Eragrostis</taxon>
    </lineage>
</organism>
<proteinExistence type="predicted"/>
<gene>
    <name evidence="2" type="ORF">EJB05_12727</name>
</gene>
<dbReference type="AlphaFoldDB" id="A0A5J9VV78"/>
<keyword evidence="3" id="KW-1185">Reference proteome</keyword>